<reference evidence="1 2" key="1">
    <citation type="journal article" date="2019" name="PLoS Negl. Trop. Dis.">
        <title>Revisiting the worldwide diversity of Leptospira species in the environment.</title>
        <authorList>
            <person name="Vincent A.T."/>
            <person name="Schiettekatte O."/>
            <person name="Bourhy P."/>
            <person name="Veyrier F.J."/>
            <person name="Picardeau M."/>
        </authorList>
    </citation>
    <scope>NUCLEOTIDE SEQUENCE [LARGE SCALE GENOMIC DNA]</scope>
    <source>
        <strain evidence="1 2">201800273</strain>
    </source>
</reference>
<dbReference type="Proteomes" id="UP000297641">
    <property type="component" value="Unassembled WGS sequence"/>
</dbReference>
<comment type="caution">
    <text evidence="1">The sequence shown here is derived from an EMBL/GenBank/DDBJ whole genome shotgun (WGS) entry which is preliminary data.</text>
</comment>
<gene>
    <name evidence="1" type="ORF">EHQ43_06120</name>
</gene>
<accession>A0A7I0IR62</accession>
<dbReference type="PROSITE" id="PS51257">
    <property type="entry name" value="PROKAR_LIPOPROTEIN"/>
    <property type="match status" value="1"/>
</dbReference>
<organism evidence="1 2">
    <name type="scientific">Leptospira bouyouniensis</name>
    <dbReference type="NCBI Taxonomy" id="2484911"/>
    <lineage>
        <taxon>Bacteria</taxon>
        <taxon>Pseudomonadati</taxon>
        <taxon>Spirochaetota</taxon>
        <taxon>Spirochaetia</taxon>
        <taxon>Leptospirales</taxon>
        <taxon>Leptospiraceae</taxon>
        <taxon>Leptospira</taxon>
    </lineage>
</organism>
<protein>
    <recommendedName>
        <fullName evidence="3">Lipoprotein</fullName>
    </recommendedName>
</protein>
<dbReference type="RefSeq" id="WP_135770409.1">
    <property type="nucleotide sequence ID" value="NZ_RQFT01000005.1"/>
</dbReference>
<name>A0A7I0IR62_9LEPT</name>
<proteinExistence type="predicted"/>
<evidence type="ECO:0008006" key="3">
    <source>
        <dbReference type="Google" id="ProtNLM"/>
    </source>
</evidence>
<evidence type="ECO:0000313" key="1">
    <source>
        <dbReference type="EMBL" id="TGL07504.1"/>
    </source>
</evidence>
<evidence type="ECO:0000313" key="2">
    <source>
        <dbReference type="Proteomes" id="UP000297641"/>
    </source>
</evidence>
<dbReference type="AlphaFoldDB" id="A0A7I0IR62"/>
<sequence length="193" mass="23081">MKMHIRKSNHLNFAVILVFAVFISCEEVDDRYNEDSDEMIKKEDIRKIKKGMTKHEVLEMLGNGYRHRLTYKPPMPRKFANGKVGYVDFLLDYHYYEKESKKYPGIQEAYITKTIDFALFFEKGILIEFYIHEDPADEGFRNFIASKDMNGRWPNAFCDFKYYVKIVNKKHDNIGSFDSLECEWQNTYDEKFN</sequence>
<dbReference type="EMBL" id="RQFT01000005">
    <property type="protein sequence ID" value="TGL07504.1"/>
    <property type="molecule type" value="Genomic_DNA"/>
</dbReference>